<feature type="domain" description="Ig-like" evidence="2">
    <location>
        <begin position="48"/>
        <end position="121"/>
    </location>
</feature>
<dbReference type="GO" id="GO:0050808">
    <property type="term" value="P:synapse organization"/>
    <property type="evidence" value="ECO:0007669"/>
    <property type="project" value="TreeGrafter"/>
</dbReference>
<dbReference type="InterPro" id="IPR037448">
    <property type="entry name" value="Zig-8"/>
</dbReference>
<dbReference type="Pfam" id="PF07686">
    <property type="entry name" value="V-set"/>
    <property type="match status" value="1"/>
</dbReference>
<dbReference type="Gene3D" id="2.60.40.10">
    <property type="entry name" value="Immunoglobulins"/>
    <property type="match status" value="1"/>
</dbReference>
<dbReference type="SMART" id="SM00409">
    <property type="entry name" value="IG"/>
    <property type="match status" value="1"/>
</dbReference>
<dbReference type="EMBL" id="HACA01010041">
    <property type="protein sequence ID" value="CDW27402.1"/>
    <property type="molecule type" value="Transcribed_RNA"/>
</dbReference>
<accession>A0A0K2TP51</accession>
<dbReference type="InterPro" id="IPR013783">
    <property type="entry name" value="Ig-like_fold"/>
</dbReference>
<organism evidence="3">
    <name type="scientific">Lepeophtheirus salmonis</name>
    <name type="common">Salmon louse</name>
    <name type="synonym">Caligus salmonis</name>
    <dbReference type="NCBI Taxonomy" id="72036"/>
    <lineage>
        <taxon>Eukaryota</taxon>
        <taxon>Metazoa</taxon>
        <taxon>Ecdysozoa</taxon>
        <taxon>Arthropoda</taxon>
        <taxon>Crustacea</taxon>
        <taxon>Multicrustacea</taxon>
        <taxon>Hexanauplia</taxon>
        <taxon>Copepoda</taxon>
        <taxon>Siphonostomatoida</taxon>
        <taxon>Caligidae</taxon>
        <taxon>Lepeophtheirus</taxon>
    </lineage>
</organism>
<proteinExistence type="predicted"/>
<dbReference type="GO" id="GO:0032589">
    <property type="term" value="C:neuron projection membrane"/>
    <property type="evidence" value="ECO:0007669"/>
    <property type="project" value="TreeGrafter"/>
</dbReference>
<feature type="signal peptide" evidence="1">
    <location>
        <begin position="1"/>
        <end position="20"/>
    </location>
</feature>
<reference evidence="3" key="1">
    <citation type="submission" date="2014-05" db="EMBL/GenBank/DDBJ databases">
        <authorList>
            <person name="Chronopoulou M."/>
        </authorList>
    </citation>
    <scope>NUCLEOTIDE SEQUENCE</scope>
    <source>
        <tissue evidence="3">Whole organism</tissue>
    </source>
</reference>
<dbReference type="InterPro" id="IPR013106">
    <property type="entry name" value="Ig_V-set"/>
</dbReference>
<name>A0A0K2TP51_LEPSM</name>
<dbReference type="InterPro" id="IPR036179">
    <property type="entry name" value="Ig-like_dom_sf"/>
</dbReference>
<evidence type="ECO:0000259" key="2">
    <source>
        <dbReference type="PROSITE" id="PS50835"/>
    </source>
</evidence>
<keyword evidence="1" id="KW-0732">Signal</keyword>
<dbReference type="PROSITE" id="PS50835">
    <property type="entry name" value="IG_LIKE"/>
    <property type="match status" value="1"/>
</dbReference>
<dbReference type="InterPro" id="IPR007110">
    <property type="entry name" value="Ig-like_dom"/>
</dbReference>
<dbReference type="PANTHER" id="PTHR23279">
    <property type="entry name" value="DEFECTIVE PROBOSCIS EXTENSION RESPONSE DPR -RELATED"/>
    <property type="match status" value="1"/>
</dbReference>
<feature type="non-terminal residue" evidence="3">
    <location>
        <position position="135"/>
    </location>
</feature>
<dbReference type="PANTHER" id="PTHR23279:SF36">
    <property type="entry name" value="DEFECTIVE PROBOSCIS EXTENSION RESPONSE 9, ISOFORM A"/>
    <property type="match status" value="1"/>
</dbReference>
<feature type="chain" id="PRO_5005488031" evidence="1">
    <location>
        <begin position="21"/>
        <end position="135"/>
    </location>
</feature>
<dbReference type="OrthoDB" id="8049355at2759"/>
<protein>
    <submittedName>
        <fullName evidence="3">Neurotriminlike [Nasonia vitripennis]</fullName>
    </submittedName>
</protein>
<dbReference type="InterPro" id="IPR003599">
    <property type="entry name" value="Ig_sub"/>
</dbReference>
<sequence length="135" mass="15599">MLSQLFWLGVMMLSLNSAGSVTSSMDRNGMDRHRVSSHNTTLTPATFGRQATFKCTAKNLYGQKTVSWVRHRDVNLLAVGKFVYIRDPRFKVLHESNSDDWFLVIKSVDYTDEGVYECQINTIPYRSHKFKLQIF</sequence>
<dbReference type="SUPFAM" id="SSF48726">
    <property type="entry name" value="Immunoglobulin"/>
    <property type="match status" value="1"/>
</dbReference>
<dbReference type="AlphaFoldDB" id="A0A0K2TP51"/>
<evidence type="ECO:0000256" key="1">
    <source>
        <dbReference type="SAM" id="SignalP"/>
    </source>
</evidence>
<evidence type="ECO:0000313" key="3">
    <source>
        <dbReference type="EMBL" id="CDW27402.1"/>
    </source>
</evidence>